<dbReference type="AlphaFoldDB" id="A0A6J6TNU6"/>
<name>A0A6J6TNU6_9ZZZZ</name>
<evidence type="ECO:0000256" key="1">
    <source>
        <dbReference type="SAM" id="MobiDB-lite"/>
    </source>
</evidence>
<feature type="region of interest" description="Disordered" evidence="1">
    <location>
        <begin position="203"/>
        <end position="224"/>
    </location>
</feature>
<gene>
    <name evidence="2" type="ORF">UFOPK2809_00804</name>
</gene>
<evidence type="ECO:0000313" key="2">
    <source>
        <dbReference type="EMBL" id="CAB4749070.1"/>
    </source>
</evidence>
<protein>
    <submittedName>
        <fullName evidence="2">Unannotated protein</fullName>
    </submittedName>
</protein>
<accession>A0A6J6TNU6</accession>
<dbReference type="EMBL" id="CAEZZA010000095">
    <property type="protein sequence ID" value="CAB4749070.1"/>
    <property type="molecule type" value="Genomic_DNA"/>
</dbReference>
<sequence length="262" mass="28785">MYVHAVTGFLEKRLSHKGGVDSMFLGNRTHYVFEVDRGIRHLEQGAVPQINLGLARAIFHVPGLNFNTGLAKGLANIKHEVIHLSATCYRIAVYVVIQRLPLIVEKVAFKFGRTMYREPSLCKLRQLLLEHVASIHLDWLIRTRVHGVAHNDGDALGPAGHSKTRQIGHGMHIGKAILLIDPRSGEDEASWIPAVNNIGDRVPRAPKELTNRDSLSARDAPGVNDHALHRVNPMLLAERGNTVALSRLPAGHQASIPGANCT</sequence>
<proteinExistence type="predicted"/>
<reference evidence="2" key="1">
    <citation type="submission" date="2020-05" db="EMBL/GenBank/DDBJ databases">
        <authorList>
            <person name="Chiriac C."/>
            <person name="Salcher M."/>
            <person name="Ghai R."/>
            <person name="Kavagutti S V."/>
        </authorList>
    </citation>
    <scope>NUCLEOTIDE SEQUENCE</scope>
</reference>
<organism evidence="2">
    <name type="scientific">freshwater metagenome</name>
    <dbReference type="NCBI Taxonomy" id="449393"/>
    <lineage>
        <taxon>unclassified sequences</taxon>
        <taxon>metagenomes</taxon>
        <taxon>ecological metagenomes</taxon>
    </lineage>
</organism>